<feature type="region of interest" description="Disordered" evidence="1">
    <location>
        <begin position="347"/>
        <end position="382"/>
    </location>
</feature>
<keyword evidence="2" id="KW-0472">Membrane</keyword>
<name>A0AAD4RCW8_9BILA</name>
<dbReference type="EMBL" id="JAKKPZ010000001">
    <property type="protein sequence ID" value="KAI1728227.1"/>
    <property type="molecule type" value="Genomic_DNA"/>
</dbReference>
<feature type="compositionally biased region" description="Gly residues" evidence="1">
    <location>
        <begin position="355"/>
        <end position="371"/>
    </location>
</feature>
<proteinExistence type="predicted"/>
<comment type="caution">
    <text evidence="3">The sequence shown here is derived from an EMBL/GenBank/DDBJ whole genome shotgun (WGS) entry which is preliminary data.</text>
</comment>
<dbReference type="Proteomes" id="UP001201812">
    <property type="component" value="Unassembled WGS sequence"/>
</dbReference>
<evidence type="ECO:0000313" key="4">
    <source>
        <dbReference type="Proteomes" id="UP001201812"/>
    </source>
</evidence>
<sequence>MDPSGSTFSSICQLPYHQSIYLCDPSGMLSRTEVEILDRQLRRLLNGQNATGCVCPRHIHTLRQHRLTNGLYSTGSNDLLRRQAMSVPVACTPQSKKRNNGLRLAIVMVPYSSINSVNICLEQQNGLKSSADDGKTYASVAQTLEAAALTYAEQLLDRWTMSSQDGGAGCEVDLFITYIQHWMPDSLRNPFLVRIFRNRFEHLSHHTSVPSVSKDAGPFETLLNELTQTVRLSQDSSMEEDGDSGEKTSIDSNEGDPSVDGSVSSKTNKTVTSTGVPYWAYCVGFGLVGLVVLTVYVGSLVNRRLTTSQQQKKYMAANSRFGGAAGIAAANERWRAGFGGGLLGGTGQQSNMGIGPSGNTGGGGGSSGGNASGSSAPPQAVTKSSMMFRQFSGASRRGLKQNNNIVQKI</sequence>
<feature type="region of interest" description="Disordered" evidence="1">
    <location>
        <begin position="230"/>
        <end position="269"/>
    </location>
</feature>
<keyword evidence="2" id="KW-1133">Transmembrane helix</keyword>
<gene>
    <name evidence="3" type="ORF">DdX_00391</name>
</gene>
<keyword evidence="4" id="KW-1185">Reference proteome</keyword>
<organism evidence="3 4">
    <name type="scientific">Ditylenchus destructor</name>
    <dbReference type="NCBI Taxonomy" id="166010"/>
    <lineage>
        <taxon>Eukaryota</taxon>
        <taxon>Metazoa</taxon>
        <taxon>Ecdysozoa</taxon>
        <taxon>Nematoda</taxon>
        <taxon>Chromadorea</taxon>
        <taxon>Rhabditida</taxon>
        <taxon>Tylenchina</taxon>
        <taxon>Tylenchomorpha</taxon>
        <taxon>Sphaerularioidea</taxon>
        <taxon>Anguinidae</taxon>
        <taxon>Anguininae</taxon>
        <taxon>Ditylenchus</taxon>
    </lineage>
</organism>
<evidence type="ECO:0000256" key="1">
    <source>
        <dbReference type="SAM" id="MobiDB-lite"/>
    </source>
</evidence>
<evidence type="ECO:0000313" key="3">
    <source>
        <dbReference type="EMBL" id="KAI1728227.1"/>
    </source>
</evidence>
<reference evidence="3" key="1">
    <citation type="submission" date="2022-01" db="EMBL/GenBank/DDBJ databases">
        <title>Genome Sequence Resource for Two Populations of Ditylenchus destructor, the Migratory Endoparasitic Phytonematode.</title>
        <authorList>
            <person name="Zhang H."/>
            <person name="Lin R."/>
            <person name="Xie B."/>
        </authorList>
    </citation>
    <scope>NUCLEOTIDE SEQUENCE</scope>
    <source>
        <strain evidence="3">BazhouSP</strain>
    </source>
</reference>
<evidence type="ECO:0000256" key="2">
    <source>
        <dbReference type="SAM" id="Phobius"/>
    </source>
</evidence>
<accession>A0AAD4RCW8</accession>
<feature type="transmembrane region" description="Helical" evidence="2">
    <location>
        <begin position="278"/>
        <end position="301"/>
    </location>
</feature>
<protein>
    <submittedName>
        <fullName evidence="3">Uncharacterized protein</fullName>
    </submittedName>
</protein>
<keyword evidence="2" id="KW-0812">Transmembrane</keyword>
<dbReference type="AlphaFoldDB" id="A0AAD4RCW8"/>